<proteinExistence type="predicted"/>
<organism evidence="2 3">
    <name type="scientific">Streptomyces kronopolitis</name>
    <dbReference type="NCBI Taxonomy" id="1612435"/>
    <lineage>
        <taxon>Bacteria</taxon>
        <taxon>Bacillati</taxon>
        <taxon>Actinomycetota</taxon>
        <taxon>Actinomycetes</taxon>
        <taxon>Kitasatosporales</taxon>
        <taxon>Streptomycetaceae</taxon>
        <taxon>Streptomyces</taxon>
    </lineage>
</organism>
<reference evidence="3" key="1">
    <citation type="journal article" date="2019" name="Int. J. Syst. Evol. Microbiol.">
        <title>The Global Catalogue of Microorganisms (GCM) 10K type strain sequencing project: providing services to taxonomists for standard genome sequencing and annotation.</title>
        <authorList>
            <consortium name="The Broad Institute Genomics Platform"/>
            <consortium name="The Broad Institute Genome Sequencing Center for Infectious Disease"/>
            <person name="Wu L."/>
            <person name="Ma J."/>
        </authorList>
    </citation>
    <scope>NUCLEOTIDE SEQUENCE [LARGE SCALE GENOMIC DNA]</scope>
    <source>
        <strain evidence="3">CGMCC 4.7323</strain>
    </source>
</reference>
<dbReference type="EMBL" id="BMND01000008">
    <property type="protein sequence ID" value="GGN43279.1"/>
    <property type="molecule type" value="Genomic_DNA"/>
</dbReference>
<accession>A0ABQ2JDU1</accession>
<evidence type="ECO:0000313" key="3">
    <source>
        <dbReference type="Proteomes" id="UP000600080"/>
    </source>
</evidence>
<gene>
    <name evidence="2" type="ORF">GCM10012285_24540</name>
</gene>
<evidence type="ECO:0000313" key="2">
    <source>
        <dbReference type="EMBL" id="GGN43279.1"/>
    </source>
</evidence>
<name>A0ABQ2JDU1_9ACTN</name>
<keyword evidence="3" id="KW-1185">Reference proteome</keyword>
<dbReference type="Proteomes" id="UP000600080">
    <property type="component" value="Unassembled WGS sequence"/>
</dbReference>
<feature type="compositionally biased region" description="Basic and acidic residues" evidence="1">
    <location>
        <begin position="67"/>
        <end position="83"/>
    </location>
</feature>
<protein>
    <submittedName>
        <fullName evidence="2">Uncharacterized protein</fullName>
    </submittedName>
</protein>
<comment type="caution">
    <text evidence="2">The sequence shown here is derived from an EMBL/GenBank/DDBJ whole genome shotgun (WGS) entry which is preliminary data.</text>
</comment>
<evidence type="ECO:0000256" key="1">
    <source>
        <dbReference type="SAM" id="MobiDB-lite"/>
    </source>
</evidence>
<feature type="compositionally biased region" description="Basic and acidic residues" evidence="1">
    <location>
        <begin position="16"/>
        <end position="32"/>
    </location>
</feature>
<feature type="region of interest" description="Disordered" evidence="1">
    <location>
        <begin position="1"/>
        <end position="104"/>
    </location>
</feature>
<sequence>MGGERFVRRTAPQRSRHPEMKDESGATVRGREQSLTVPPGSPEPLSLAFAAQPPLGEAPQHPGVTHLDVRDTRSATRDQHPRESLNIGSSGIIPKEVRGGGADESDRHVAFHHAQGGSLRQGPVDMASSTTVTPMCRIWASSAE</sequence>